<name>A0ABW4XHA2_9ACTN</name>
<reference evidence="3" key="1">
    <citation type="journal article" date="2019" name="Int. J. Syst. Evol. Microbiol.">
        <title>The Global Catalogue of Microorganisms (GCM) 10K type strain sequencing project: providing services to taxonomists for standard genome sequencing and annotation.</title>
        <authorList>
            <consortium name="The Broad Institute Genomics Platform"/>
            <consortium name="The Broad Institute Genome Sequencing Center for Infectious Disease"/>
            <person name="Wu L."/>
            <person name="Ma J."/>
        </authorList>
    </citation>
    <scope>NUCLEOTIDE SEQUENCE [LARGE SCALE GENOMIC DNA]</scope>
    <source>
        <strain evidence="3">JCM 3338</strain>
    </source>
</reference>
<dbReference type="EMBL" id="JBHUHP010000019">
    <property type="protein sequence ID" value="MFD2093409.1"/>
    <property type="molecule type" value="Genomic_DNA"/>
</dbReference>
<evidence type="ECO:0000313" key="3">
    <source>
        <dbReference type="Proteomes" id="UP001597402"/>
    </source>
</evidence>
<dbReference type="RefSeq" id="WP_376878924.1">
    <property type="nucleotide sequence ID" value="NZ_JBHUHP010000019.1"/>
</dbReference>
<comment type="caution">
    <text evidence="2">The sequence shown here is derived from an EMBL/GenBank/DDBJ whole genome shotgun (WGS) entry which is preliminary data.</text>
</comment>
<keyword evidence="3" id="KW-1185">Reference proteome</keyword>
<organism evidence="2 3">
    <name type="scientific">Blastococcus deserti</name>
    <dbReference type="NCBI Taxonomy" id="2259033"/>
    <lineage>
        <taxon>Bacteria</taxon>
        <taxon>Bacillati</taxon>
        <taxon>Actinomycetota</taxon>
        <taxon>Actinomycetes</taxon>
        <taxon>Geodermatophilales</taxon>
        <taxon>Geodermatophilaceae</taxon>
        <taxon>Blastococcus</taxon>
    </lineage>
</organism>
<dbReference type="Proteomes" id="UP001597402">
    <property type="component" value="Unassembled WGS sequence"/>
</dbReference>
<gene>
    <name evidence="2" type="ORF">ACFSHS_17770</name>
</gene>
<proteinExistence type="predicted"/>
<evidence type="ECO:0000256" key="1">
    <source>
        <dbReference type="SAM" id="MobiDB-lite"/>
    </source>
</evidence>
<feature type="compositionally biased region" description="Basic and acidic residues" evidence="1">
    <location>
        <begin position="55"/>
        <end position="66"/>
    </location>
</feature>
<sequence>METKQCLRCLEWKTVDNFAWDKARQRWRAWCRPCENAGKAERRRLRRAQMTPAERAADNKRQYARDARKRETIGSEAWRAYRTGLHNAFVARNRENLWQYLRAHPCVDCGEPDIVVLQFDHRDRESKEMNVSQMIHSHGWAAIVREIEKCDVVCVNDHLRRTAKQLSWKKAFPWETPLTVRPRPASCSRHARTPA</sequence>
<feature type="region of interest" description="Disordered" evidence="1">
    <location>
        <begin position="46"/>
        <end position="66"/>
    </location>
</feature>
<protein>
    <recommendedName>
        <fullName evidence="4">HNH endonuclease</fullName>
    </recommendedName>
</protein>
<accession>A0ABW4XHA2</accession>
<evidence type="ECO:0000313" key="2">
    <source>
        <dbReference type="EMBL" id="MFD2093409.1"/>
    </source>
</evidence>
<evidence type="ECO:0008006" key="4">
    <source>
        <dbReference type="Google" id="ProtNLM"/>
    </source>
</evidence>